<reference evidence="1" key="2">
    <citation type="journal article" date="2015" name="Data Brief">
        <title>Shoot transcriptome of the giant reed, Arundo donax.</title>
        <authorList>
            <person name="Barrero R.A."/>
            <person name="Guerrero F.D."/>
            <person name="Moolhuijzen P."/>
            <person name="Goolsby J.A."/>
            <person name="Tidwell J."/>
            <person name="Bellgard S.E."/>
            <person name="Bellgard M.I."/>
        </authorList>
    </citation>
    <scope>NUCLEOTIDE SEQUENCE</scope>
    <source>
        <tissue evidence="1">Shoot tissue taken approximately 20 cm above the soil surface</tissue>
    </source>
</reference>
<proteinExistence type="predicted"/>
<reference evidence="1" key="1">
    <citation type="submission" date="2014-09" db="EMBL/GenBank/DDBJ databases">
        <authorList>
            <person name="Magalhaes I.L.F."/>
            <person name="Oliveira U."/>
            <person name="Santos F.R."/>
            <person name="Vidigal T.H.D.A."/>
            <person name="Brescovit A.D."/>
            <person name="Santos A.J."/>
        </authorList>
    </citation>
    <scope>NUCLEOTIDE SEQUENCE</scope>
    <source>
        <tissue evidence="1">Shoot tissue taken approximately 20 cm above the soil surface</tissue>
    </source>
</reference>
<evidence type="ECO:0000313" key="1">
    <source>
        <dbReference type="EMBL" id="JAD72674.1"/>
    </source>
</evidence>
<name>A0A0A9C8S3_ARUDO</name>
<accession>A0A0A9C8S3</accession>
<dbReference type="EMBL" id="GBRH01225221">
    <property type="protein sequence ID" value="JAD72674.1"/>
    <property type="molecule type" value="Transcribed_RNA"/>
</dbReference>
<dbReference type="AlphaFoldDB" id="A0A0A9C8S3"/>
<organism evidence="1">
    <name type="scientific">Arundo donax</name>
    <name type="common">Giant reed</name>
    <name type="synonym">Donax arundinaceus</name>
    <dbReference type="NCBI Taxonomy" id="35708"/>
    <lineage>
        <taxon>Eukaryota</taxon>
        <taxon>Viridiplantae</taxon>
        <taxon>Streptophyta</taxon>
        <taxon>Embryophyta</taxon>
        <taxon>Tracheophyta</taxon>
        <taxon>Spermatophyta</taxon>
        <taxon>Magnoliopsida</taxon>
        <taxon>Liliopsida</taxon>
        <taxon>Poales</taxon>
        <taxon>Poaceae</taxon>
        <taxon>PACMAD clade</taxon>
        <taxon>Arundinoideae</taxon>
        <taxon>Arundineae</taxon>
        <taxon>Arundo</taxon>
    </lineage>
</organism>
<sequence length="16" mass="1613">MKGGKNLNKAAAHGES</sequence>
<protein>
    <submittedName>
        <fullName evidence="1">Uncharacterized protein</fullName>
    </submittedName>
</protein>